<dbReference type="InterPro" id="IPR017871">
    <property type="entry name" value="ABC_transporter-like_CS"/>
</dbReference>
<evidence type="ECO:0000259" key="14">
    <source>
        <dbReference type="PROSITE" id="PS50893"/>
    </source>
</evidence>
<evidence type="ECO:0000256" key="10">
    <source>
        <dbReference type="ARBA" id="ARBA00023170"/>
    </source>
</evidence>
<dbReference type="SMART" id="SM00382">
    <property type="entry name" value="AAA"/>
    <property type="match status" value="1"/>
</dbReference>
<dbReference type="GO" id="GO:0032991">
    <property type="term" value="C:protein-containing complex"/>
    <property type="evidence" value="ECO:0007669"/>
    <property type="project" value="UniProtKB-ARBA"/>
</dbReference>
<feature type="transmembrane region" description="Helical" evidence="13">
    <location>
        <begin position="161"/>
        <end position="180"/>
    </location>
</feature>
<keyword evidence="9 13" id="KW-0472">Membrane</keyword>
<dbReference type="FunFam" id="1.20.1560.10:FF:000010">
    <property type="entry name" value="Multidrug resistance-associated ABC transporter"/>
    <property type="match status" value="1"/>
</dbReference>
<feature type="transmembrane region" description="Helical" evidence="13">
    <location>
        <begin position="1168"/>
        <end position="1185"/>
    </location>
</feature>
<keyword evidence="8 13" id="KW-1133">Transmembrane helix</keyword>
<comment type="subcellular location">
    <subcellularLocation>
        <location evidence="1">Membrane</location>
        <topology evidence="1">Multi-pass membrane protein</topology>
    </subcellularLocation>
</comment>
<dbReference type="SUPFAM" id="SSF90123">
    <property type="entry name" value="ABC transporter transmembrane region"/>
    <property type="match status" value="2"/>
</dbReference>
<sequence>MGPAIEKFNWFCGQCNHNQSNTTSASQIENCSNFDDFEWNKDHTLNNACFVNLVATLPHLLFILVGSLSLVIVACCLGRRQRKCRYLIKLPGHNVRWLLNYFLLCLSLIQFGEGLLTDLDVNKKFPTQPFMYIPGSLSLVAAILTIVYYHHFEFWQRPRMSFVLLFYWLCAIAAEVLRLLQLKDEPPLDKSLIMTLRFDVTLAALVLYSLYALIELNLIRSKACYCISSPCEFPEDLKKDNMRYLQGYTNLLSTAIFWWMNWIFKKGYKEALEITDLGVLSRVHSARYHRDNFERALKKEERIAKKSGKTLNLYKVYFRAYGWRLGAAGVVKFFGDTLNFVVPVVLGKVIEYAGTLNQDTNQTLDGEEPQPNYIGIDEFFKNGIVLALVLFIVSYTRSLCLQLHYHIAISESAHVKAAIQASVYDKSLRLSTYTISGGLMTTGQITNHMSVDAQNILMVFQWVHYCWSIPYQLIGYLVLLYKFLGVTSLIGSVIFFICIPIQTLIARKLANYQKKKLNYGDLRLKQTNEMLQGMKLIKLYAWEEIFLDSVGKLRGSEISMLLNSTSWRVMLYTITTAAPLLVTLVCYGLYGIISGKALTPDITFSSLSIFNNMFVPLIILPQVFTFYANAIVSTGRLRTFFSAPEVEENQDGRVKTENNEDEDNDDDYVDDEITSDGIQIQQPGTYRPLESQRSHNSVDGGQTSRQVPQPPIREDLPKGVDIKVVNGNFSWDSESSELILSDMNIEIPAGKLTMVVGQVGSGKSSLLAAFLGEMSTKGGFVQWNSRIGSVAYAAQKAWLLNASLKDNILFGNELDEDRYKEVIKACSLQPDIDILPGGDQTEIGEKGINLSGGQKQRVSVARAIYSPHAVVLLDDPLSALDAHVGAHLFQEGIINILLKQGRTVVLVTHQLQYLNSAHQVIVLKDGRIQIDGTYASIKKDDPELAQNWSGMIRQMSEISEAESEDENATLKERKSLTRQVSIKQEDEEKLERAKLMSSGSQDDSKEDETSDKGKLIEKEERVKGSVSWRVYWSYMKTFNIFLFLLCISLAIFQNASTVATNFVLSDWTNAGANLSKDATDKEKSELLMSYLPWYGGLSVFGIILQSISTAVILLASLRAAKNIHQRMLKSIICSPMRFFDTTPVGRILNRFSSDTQVIDLNLGQTMNAFFRFTISCIGAIVVNAIVAWYFIIAIIPVVIFYLILMKYFISTSRELQRLESISRSPVFAHFSESLGGLTTIRAYDVAKRFEKDILQKIEKNNTAYLYLQTSNRWLGTRLDFIGALIVLLAGVVSLIACSAGQIPASDVGLAITYLF</sequence>
<dbReference type="GO" id="GO:0140359">
    <property type="term" value="F:ABC-type transporter activity"/>
    <property type="evidence" value="ECO:0007669"/>
    <property type="project" value="InterPro"/>
</dbReference>
<feature type="transmembrane region" description="Helical" evidence="13">
    <location>
        <begin position="60"/>
        <end position="77"/>
    </location>
</feature>
<keyword evidence="5" id="KW-0677">Repeat</keyword>
<evidence type="ECO:0000313" key="16">
    <source>
        <dbReference type="EMBL" id="KAJ8047636.1"/>
    </source>
</evidence>
<feature type="domain" description="ABC transmembrane type-1" evidence="15">
    <location>
        <begin position="327"/>
        <end position="629"/>
    </location>
</feature>
<feature type="domain" description="ABC transporter" evidence="14">
    <location>
        <begin position="722"/>
        <end position="950"/>
    </location>
</feature>
<feature type="region of interest" description="Disordered" evidence="12">
    <location>
        <begin position="648"/>
        <end position="716"/>
    </location>
</feature>
<keyword evidence="6" id="KW-0547">Nucleotide-binding</keyword>
<dbReference type="InterPro" id="IPR036640">
    <property type="entry name" value="ABC1_TM_sf"/>
</dbReference>
<dbReference type="CDD" id="cd18602">
    <property type="entry name" value="ABC_6TM_SUR1_D2_like"/>
    <property type="match status" value="1"/>
</dbReference>
<comment type="caution">
    <text evidence="16">The sequence shown here is derived from an EMBL/GenBank/DDBJ whole genome shotgun (WGS) entry which is preliminary data.</text>
</comment>
<dbReference type="Pfam" id="PF00005">
    <property type="entry name" value="ABC_tran"/>
    <property type="match status" value="1"/>
</dbReference>
<dbReference type="InterPro" id="IPR050173">
    <property type="entry name" value="ABC_transporter_C-like"/>
</dbReference>
<feature type="transmembrane region" description="Helical" evidence="13">
    <location>
        <begin position="569"/>
        <end position="593"/>
    </location>
</feature>
<evidence type="ECO:0000256" key="11">
    <source>
        <dbReference type="ARBA" id="ARBA00023180"/>
    </source>
</evidence>
<dbReference type="FunFam" id="1.20.1560.10:FF:000006">
    <property type="entry name" value="ATP-binding cassette, sub-family C (CFTR/MRP), member 9"/>
    <property type="match status" value="1"/>
</dbReference>
<dbReference type="Gene3D" id="1.20.1560.10">
    <property type="entry name" value="ABC transporter type 1, transmembrane domain"/>
    <property type="match status" value="2"/>
</dbReference>
<dbReference type="CDD" id="cd03250">
    <property type="entry name" value="ABCC_MRP_domain1"/>
    <property type="match status" value="1"/>
</dbReference>
<feature type="transmembrane region" description="Helical" evidence="13">
    <location>
        <begin position="1191"/>
        <end position="1209"/>
    </location>
</feature>
<dbReference type="InterPro" id="IPR011527">
    <property type="entry name" value="ABC1_TM_dom"/>
</dbReference>
<name>A0A9Q1CLR5_HOLLE</name>
<feature type="transmembrane region" description="Helical" evidence="13">
    <location>
        <begin position="1031"/>
        <end position="1052"/>
    </location>
</feature>
<feature type="region of interest" description="Disordered" evidence="12">
    <location>
        <begin position="960"/>
        <end position="1016"/>
    </location>
</feature>
<dbReference type="SUPFAM" id="SSF52540">
    <property type="entry name" value="P-loop containing nucleoside triphosphate hydrolases"/>
    <property type="match status" value="1"/>
</dbReference>
<evidence type="ECO:0000256" key="13">
    <source>
        <dbReference type="SAM" id="Phobius"/>
    </source>
</evidence>
<feature type="transmembrane region" description="Helical" evidence="13">
    <location>
        <begin position="129"/>
        <end position="149"/>
    </location>
</feature>
<evidence type="ECO:0000313" key="17">
    <source>
        <dbReference type="Proteomes" id="UP001152320"/>
    </source>
</evidence>
<dbReference type="GO" id="GO:0008281">
    <property type="term" value="F:sulfonylurea receptor activity"/>
    <property type="evidence" value="ECO:0007669"/>
    <property type="project" value="InterPro"/>
</dbReference>
<proteinExistence type="inferred from homology"/>
<feature type="compositionally biased region" description="Acidic residues" evidence="12">
    <location>
        <begin position="659"/>
        <end position="674"/>
    </location>
</feature>
<dbReference type="OrthoDB" id="6500128at2759"/>
<dbReference type="InterPro" id="IPR000388">
    <property type="entry name" value="ABCC8/9"/>
</dbReference>
<evidence type="ECO:0000256" key="5">
    <source>
        <dbReference type="ARBA" id="ARBA00022737"/>
    </source>
</evidence>
<feature type="transmembrane region" description="Helical" evidence="13">
    <location>
        <begin position="1093"/>
        <end position="1117"/>
    </location>
</feature>
<gene>
    <name evidence="16" type="ORF">HOLleu_06682</name>
</gene>
<keyword evidence="10" id="KW-0675">Receptor</keyword>
<dbReference type="FunFam" id="3.40.50.300:FF:002366">
    <property type="entry name" value="Uncharacterized protein"/>
    <property type="match status" value="1"/>
</dbReference>
<keyword evidence="11" id="KW-0325">Glycoprotein</keyword>
<keyword evidence="17" id="KW-1185">Reference proteome</keyword>
<evidence type="ECO:0000256" key="4">
    <source>
        <dbReference type="ARBA" id="ARBA00022692"/>
    </source>
</evidence>
<dbReference type="Gene3D" id="3.40.50.300">
    <property type="entry name" value="P-loop containing nucleotide triphosphate hydrolases"/>
    <property type="match status" value="1"/>
</dbReference>
<dbReference type="Proteomes" id="UP001152320">
    <property type="component" value="Chromosome 2"/>
</dbReference>
<keyword evidence="7 16" id="KW-0067">ATP-binding</keyword>
<dbReference type="InterPro" id="IPR003593">
    <property type="entry name" value="AAA+_ATPase"/>
</dbReference>
<comment type="similarity">
    <text evidence="2">Belongs to the ABC transporter superfamily. ABCC family. Conjugate transporter (TC 3.A.1.208) subfamily.</text>
</comment>
<dbReference type="PROSITE" id="PS50929">
    <property type="entry name" value="ABC_TM1F"/>
    <property type="match status" value="2"/>
</dbReference>
<evidence type="ECO:0000259" key="15">
    <source>
        <dbReference type="PROSITE" id="PS50929"/>
    </source>
</evidence>
<feature type="transmembrane region" description="Helical" evidence="13">
    <location>
        <begin position="483"/>
        <end position="506"/>
    </location>
</feature>
<feature type="transmembrane region" description="Helical" evidence="13">
    <location>
        <begin position="456"/>
        <end position="477"/>
    </location>
</feature>
<dbReference type="GO" id="GO:0005886">
    <property type="term" value="C:plasma membrane"/>
    <property type="evidence" value="ECO:0007669"/>
    <property type="project" value="UniProtKB-ARBA"/>
</dbReference>
<dbReference type="InterPro" id="IPR003439">
    <property type="entry name" value="ABC_transporter-like_ATP-bd"/>
</dbReference>
<dbReference type="PANTHER" id="PTHR24223">
    <property type="entry name" value="ATP-BINDING CASSETTE SUB-FAMILY C"/>
    <property type="match status" value="1"/>
</dbReference>
<accession>A0A9Q1CLR5</accession>
<feature type="transmembrane region" description="Helical" evidence="13">
    <location>
        <begin position="98"/>
        <end position="117"/>
    </location>
</feature>
<evidence type="ECO:0000256" key="12">
    <source>
        <dbReference type="SAM" id="MobiDB-lite"/>
    </source>
</evidence>
<dbReference type="GO" id="GO:0005524">
    <property type="term" value="F:ATP binding"/>
    <property type="evidence" value="ECO:0007669"/>
    <property type="project" value="UniProtKB-KW"/>
</dbReference>
<feature type="domain" description="ABC transmembrane type-1" evidence="15">
    <location>
        <begin position="1044"/>
        <end position="1315"/>
    </location>
</feature>
<dbReference type="EMBL" id="JAIZAY010000002">
    <property type="protein sequence ID" value="KAJ8047636.1"/>
    <property type="molecule type" value="Genomic_DNA"/>
</dbReference>
<dbReference type="InterPro" id="IPR027417">
    <property type="entry name" value="P-loop_NTPase"/>
</dbReference>
<evidence type="ECO:0000256" key="9">
    <source>
        <dbReference type="ARBA" id="ARBA00023136"/>
    </source>
</evidence>
<evidence type="ECO:0000256" key="6">
    <source>
        <dbReference type="ARBA" id="ARBA00022741"/>
    </source>
</evidence>
<feature type="compositionally biased region" description="Polar residues" evidence="12">
    <location>
        <begin position="694"/>
        <end position="707"/>
    </location>
</feature>
<evidence type="ECO:0000256" key="3">
    <source>
        <dbReference type="ARBA" id="ARBA00022448"/>
    </source>
</evidence>
<dbReference type="PROSITE" id="PS00211">
    <property type="entry name" value="ABC_TRANSPORTER_1"/>
    <property type="match status" value="1"/>
</dbReference>
<feature type="transmembrane region" description="Helical" evidence="13">
    <location>
        <begin position="1280"/>
        <end position="1302"/>
    </location>
</feature>
<dbReference type="PRINTS" id="PR01092">
    <property type="entry name" value="SULFNYLUREAR"/>
</dbReference>
<dbReference type="Pfam" id="PF00664">
    <property type="entry name" value="ABC_membrane"/>
    <property type="match status" value="2"/>
</dbReference>
<feature type="transmembrane region" description="Helical" evidence="13">
    <location>
        <begin position="192"/>
        <end position="214"/>
    </location>
</feature>
<reference evidence="16" key="1">
    <citation type="submission" date="2021-10" db="EMBL/GenBank/DDBJ databases">
        <title>Tropical sea cucumber genome reveals ecological adaptation and Cuvierian tubules defense mechanism.</title>
        <authorList>
            <person name="Chen T."/>
        </authorList>
    </citation>
    <scope>NUCLEOTIDE SEQUENCE</scope>
    <source>
        <strain evidence="16">Nanhai2018</strain>
        <tissue evidence="16">Muscle</tissue>
    </source>
</reference>
<dbReference type="GO" id="GO:0016887">
    <property type="term" value="F:ATP hydrolysis activity"/>
    <property type="evidence" value="ECO:0007669"/>
    <property type="project" value="InterPro"/>
</dbReference>
<dbReference type="PANTHER" id="PTHR24223:SF461">
    <property type="entry name" value="ATP-BINDING CASSETTE SUB-FAMILY C MEMBER SUR"/>
    <property type="match status" value="1"/>
</dbReference>
<evidence type="ECO:0000256" key="8">
    <source>
        <dbReference type="ARBA" id="ARBA00022989"/>
    </source>
</evidence>
<evidence type="ECO:0000256" key="2">
    <source>
        <dbReference type="ARBA" id="ARBA00009726"/>
    </source>
</evidence>
<evidence type="ECO:0000256" key="7">
    <source>
        <dbReference type="ARBA" id="ARBA00022840"/>
    </source>
</evidence>
<dbReference type="GO" id="GO:0006813">
    <property type="term" value="P:potassium ion transport"/>
    <property type="evidence" value="ECO:0007669"/>
    <property type="project" value="InterPro"/>
</dbReference>
<feature type="compositionally biased region" description="Basic and acidic residues" evidence="12">
    <location>
        <begin position="983"/>
        <end position="994"/>
    </location>
</feature>
<feature type="transmembrane region" description="Helical" evidence="13">
    <location>
        <begin position="613"/>
        <end position="632"/>
    </location>
</feature>
<evidence type="ECO:0000256" key="1">
    <source>
        <dbReference type="ARBA" id="ARBA00004141"/>
    </source>
</evidence>
<keyword evidence="4 13" id="KW-0812">Transmembrane</keyword>
<protein>
    <submittedName>
        <fullName evidence="16">ATP-binding cassette sub-family C member 9</fullName>
    </submittedName>
</protein>
<organism evidence="16 17">
    <name type="scientific">Holothuria leucospilota</name>
    <name type="common">Black long sea cucumber</name>
    <name type="synonym">Mertensiothuria leucospilota</name>
    <dbReference type="NCBI Taxonomy" id="206669"/>
    <lineage>
        <taxon>Eukaryota</taxon>
        <taxon>Metazoa</taxon>
        <taxon>Echinodermata</taxon>
        <taxon>Eleutherozoa</taxon>
        <taxon>Echinozoa</taxon>
        <taxon>Holothuroidea</taxon>
        <taxon>Aspidochirotacea</taxon>
        <taxon>Aspidochirotida</taxon>
        <taxon>Holothuriidae</taxon>
        <taxon>Holothuria</taxon>
    </lineage>
</organism>
<dbReference type="PROSITE" id="PS50893">
    <property type="entry name" value="ABC_TRANSPORTER_2"/>
    <property type="match status" value="1"/>
</dbReference>
<keyword evidence="3" id="KW-0813">Transport</keyword>